<dbReference type="EMBL" id="JACAZH010000004">
    <property type="protein sequence ID" value="KAF7371123.1"/>
    <property type="molecule type" value="Genomic_DNA"/>
</dbReference>
<keyword evidence="2" id="KW-1185">Reference proteome</keyword>
<proteinExistence type="predicted"/>
<reference evidence="1" key="1">
    <citation type="submission" date="2020-05" db="EMBL/GenBank/DDBJ databases">
        <title>Mycena genomes resolve the evolution of fungal bioluminescence.</title>
        <authorList>
            <person name="Tsai I.J."/>
        </authorList>
    </citation>
    <scope>NUCLEOTIDE SEQUENCE</scope>
    <source>
        <strain evidence="1">160909Yilan</strain>
    </source>
</reference>
<comment type="caution">
    <text evidence="1">The sequence shown here is derived from an EMBL/GenBank/DDBJ whole genome shotgun (WGS) entry which is preliminary data.</text>
</comment>
<accession>A0A8H6Z2L7</accession>
<evidence type="ECO:0000313" key="1">
    <source>
        <dbReference type="EMBL" id="KAF7371123.1"/>
    </source>
</evidence>
<dbReference type="AlphaFoldDB" id="A0A8H6Z2L7"/>
<organism evidence="1 2">
    <name type="scientific">Mycena sanguinolenta</name>
    <dbReference type="NCBI Taxonomy" id="230812"/>
    <lineage>
        <taxon>Eukaryota</taxon>
        <taxon>Fungi</taxon>
        <taxon>Dikarya</taxon>
        <taxon>Basidiomycota</taxon>
        <taxon>Agaricomycotina</taxon>
        <taxon>Agaricomycetes</taxon>
        <taxon>Agaricomycetidae</taxon>
        <taxon>Agaricales</taxon>
        <taxon>Marasmiineae</taxon>
        <taxon>Mycenaceae</taxon>
        <taxon>Mycena</taxon>
    </lineage>
</organism>
<sequence length="253" mass="28566">MRRSVLTLKPISEGTTSPFHVGAIQYVPDESFDHGFTLILLHAVNLHKETFEPMLQHLLKQTSRVQIRDVWCIENPNQGQSARLNQKLLSTPKYRDRWTAAEGRAFGSSACSDQMPKIMFHGLIFLDPAILPAGKQSSRVLCDLFGNWAKSKRHTWDSRETALKQLSTSAFKRWEPLGVQLFVENAMHPSADGSSVTLACSPAQEAGYYLSPQADLIERPFEIFTQLTTADKLPIHLIICMNDEYRQVSPLLK</sequence>
<dbReference type="Gene3D" id="3.40.50.1820">
    <property type="entry name" value="alpha/beta hydrolase"/>
    <property type="match status" value="2"/>
</dbReference>
<dbReference type="InterPro" id="IPR029058">
    <property type="entry name" value="AB_hydrolase_fold"/>
</dbReference>
<name>A0A8H6Z2L7_9AGAR</name>
<dbReference type="Proteomes" id="UP000623467">
    <property type="component" value="Unassembled WGS sequence"/>
</dbReference>
<protein>
    <submittedName>
        <fullName evidence="1">Uncharacterized protein</fullName>
    </submittedName>
</protein>
<evidence type="ECO:0000313" key="2">
    <source>
        <dbReference type="Proteomes" id="UP000623467"/>
    </source>
</evidence>
<dbReference type="OrthoDB" id="94039at2759"/>
<gene>
    <name evidence="1" type="ORF">MSAN_00747500</name>
</gene>